<evidence type="ECO:0000259" key="2">
    <source>
        <dbReference type="Pfam" id="PF00246"/>
    </source>
</evidence>
<protein>
    <submittedName>
        <fullName evidence="3">Murein peptide amidase A</fullName>
    </submittedName>
</protein>
<dbReference type="GO" id="GO:0004181">
    <property type="term" value="F:metallocarboxypeptidase activity"/>
    <property type="evidence" value="ECO:0007669"/>
    <property type="project" value="InterPro"/>
</dbReference>
<dbReference type="GO" id="GO:0008270">
    <property type="term" value="F:zinc ion binding"/>
    <property type="evidence" value="ECO:0007669"/>
    <property type="project" value="InterPro"/>
</dbReference>
<sequence length="473" mass="51820">MSRFPFGLCLGLVLINQGCVGISSQVSSTLEIAGQHEGTRNSQRLAVPIESAAQSLKTPIRLVSNQQRIASRSQNAEPVKRYFAYRGGPPINLGQPQPWSRSSTFTPPVKVVPEQVIPSQEKKPFEDAITSQSPASILGSQDWTNVIDSLPDKLQKSIVDPEAMVLPSSVDSSDRVVAVWEKPLQSTAGRPIEITPVGRGPLRILVVGSIYGNEPESIQLIDSFSEEVRNGIRSTQTQYLIIRTPNPDGFIDHVRTNHNGVELNRNFPSTWFTANPNRLTGPHPGSEVETQHLLRILKEFRPHRVVHIRGSIGVRPLVLVNSKLDRLRGEIDRLDQVDVGGFGGEFKAGSLEEFVSIRSGTEMATVHLPPSGFPQLTPRQLMVICETNLKEGHTQQLDESPATEVEPLAPPATEVPTAENVLPEERSPQGKKGFVEFLPPPPTPERFNNASQSEAGGDSRYYELPPPPGTVGQ</sequence>
<dbReference type="Proteomes" id="UP000317243">
    <property type="component" value="Unassembled WGS sequence"/>
</dbReference>
<dbReference type="InterPro" id="IPR000834">
    <property type="entry name" value="Peptidase_M14"/>
</dbReference>
<gene>
    <name evidence="3" type="ORF">KOR42_37710</name>
</gene>
<feature type="domain" description="Peptidase M14" evidence="2">
    <location>
        <begin position="234"/>
        <end position="299"/>
    </location>
</feature>
<evidence type="ECO:0000256" key="1">
    <source>
        <dbReference type="SAM" id="MobiDB-lite"/>
    </source>
</evidence>
<dbReference type="Gene3D" id="3.40.630.10">
    <property type="entry name" value="Zn peptidases"/>
    <property type="match status" value="1"/>
</dbReference>
<accession>A0A5C5WIU8</accession>
<dbReference type="GO" id="GO:0006508">
    <property type="term" value="P:proteolysis"/>
    <property type="evidence" value="ECO:0007669"/>
    <property type="project" value="InterPro"/>
</dbReference>
<dbReference type="AlphaFoldDB" id="A0A5C5WIU8"/>
<dbReference type="OrthoDB" id="9802862at2"/>
<name>A0A5C5WIU8_9PLAN</name>
<dbReference type="EMBL" id="SIHI01000016">
    <property type="protein sequence ID" value="TWT49953.1"/>
    <property type="molecule type" value="Genomic_DNA"/>
</dbReference>
<dbReference type="Pfam" id="PF00246">
    <property type="entry name" value="Peptidase_M14"/>
    <property type="match status" value="1"/>
</dbReference>
<evidence type="ECO:0000313" key="3">
    <source>
        <dbReference type="EMBL" id="TWT49953.1"/>
    </source>
</evidence>
<feature type="compositionally biased region" description="Pro residues" evidence="1">
    <location>
        <begin position="464"/>
        <end position="473"/>
    </location>
</feature>
<keyword evidence="4" id="KW-1185">Reference proteome</keyword>
<feature type="region of interest" description="Disordered" evidence="1">
    <location>
        <begin position="393"/>
        <end position="473"/>
    </location>
</feature>
<organism evidence="3 4">
    <name type="scientific">Thalassoglobus neptunius</name>
    <dbReference type="NCBI Taxonomy" id="1938619"/>
    <lineage>
        <taxon>Bacteria</taxon>
        <taxon>Pseudomonadati</taxon>
        <taxon>Planctomycetota</taxon>
        <taxon>Planctomycetia</taxon>
        <taxon>Planctomycetales</taxon>
        <taxon>Planctomycetaceae</taxon>
        <taxon>Thalassoglobus</taxon>
    </lineage>
</organism>
<proteinExistence type="predicted"/>
<dbReference type="SUPFAM" id="SSF53187">
    <property type="entry name" value="Zn-dependent exopeptidases"/>
    <property type="match status" value="1"/>
</dbReference>
<evidence type="ECO:0000313" key="4">
    <source>
        <dbReference type="Proteomes" id="UP000317243"/>
    </source>
</evidence>
<dbReference type="RefSeq" id="WP_146511202.1">
    <property type="nucleotide sequence ID" value="NZ_SIHI01000016.1"/>
</dbReference>
<reference evidence="3 4" key="1">
    <citation type="submission" date="2019-02" db="EMBL/GenBank/DDBJ databases">
        <title>Deep-cultivation of Planctomycetes and their phenomic and genomic characterization uncovers novel biology.</title>
        <authorList>
            <person name="Wiegand S."/>
            <person name="Jogler M."/>
            <person name="Boedeker C."/>
            <person name="Pinto D."/>
            <person name="Vollmers J."/>
            <person name="Rivas-Marin E."/>
            <person name="Kohn T."/>
            <person name="Peeters S.H."/>
            <person name="Heuer A."/>
            <person name="Rast P."/>
            <person name="Oberbeckmann S."/>
            <person name="Bunk B."/>
            <person name="Jeske O."/>
            <person name="Meyerdierks A."/>
            <person name="Storesund J.E."/>
            <person name="Kallscheuer N."/>
            <person name="Luecker S."/>
            <person name="Lage O.M."/>
            <person name="Pohl T."/>
            <person name="Merkel B.J."/>
            <person name="Hornburger P."/>
            <person name="Mueller R.-W."/>
            <person name="Bruemmer F."/>
            <person name="Labrenz M."/>
            <person name="Spormann A.M."/>
            <person name="Op Den Camp H."/>
            <person name="Overmann J."/>
            <person name="Amann R."/>
            <person name="Jetten M.S.M."/>
            <person name="Mascher T."/>
            <person name="Medema M.H."/>
            <person name="Devos D.P."/>
            <person name="Kaster A.-K."/>
            <person name="Ovreas L."/>
            <person name="Rohde M."/>
            <person name="Galperin M.Y."/>
            <person name="Jogler C."/>
        </authorList>
    </citation>
    <scope>NUCLEOTIDE SEQUENCE [LARGE SCALE GENOMIC DNA]</scope>
    <source>
        <strain evidence="3 4">KOR42</strain>
    </source>
</reference>
<comment type="caution">
    <text evidence="3">The sequence shown here is derived from an EMBL/GenBank/DDBJ whole genome shotgun (WGS) entry which is preliminary data.</text>
</comment>